<keyword evidence="2" id="KW-0238">DNA-binding</keyword>
<dbReference type="SUPFAM" id="SSF48452">
    <property type="entry name" value="TPR-like"/>
    <property type="match status" value="1"/>
</dbReference>
<dbReference type="GO" id="GO:0043565">
    <property type="term" value="F:sequence-specific DNA binding"/>
    <property type="evidence" value="ECO:0007669"/>
    <property type="project" value="InterPro"/>
</dbReference>
<dbReference type="InterPro" id="IPR019734">
    <property type="entry name" value="TPR_rpt"/>
</dbReference>
<keyword evidence="3" id="KW-0804">Transcription</keyword>
<dbReference type="GO" id="GO:0003700">
    <property type="term" value="F:DNA-binding transcription factor activity"/>
    <property type="evidence" value="ECO:0007669"/>
    <property type="project" value="InterPro"/>
</dbReference>
<keyword evidence="4" id="KW-0472">Membrane</keyword>
<feature type="chain" id="PRO_5017748283" description="HTH araC/xylS-type domain-containing protein" evidence="5">
    <location>
        <begin position="29"/>
        <end position="542"/>
    </location>
</feature>
<dbReference type="AlphaFoldDB" id="A0A3D9DJU6"/>
<feature type="signal peptide" evidence="5">
    <location>
        <begin position="1"/>
        <end position="28"/>
    </location>
</feature>
<dbReference type="EMBL" id="QNUH01000007">
    <property type="protein sequence ID" value="REC78111.1"/>
    <property type="molecule type" value="Genomic_DNA"/>
</dbReference>
<keyword evidence="8" id="KW-1185">Reference proteome</keyword>
<dbReference type="InterPro" id="IPR011990">
    <property type="entry name" value="TPR-like_helical_dom_sf"/>
</dbReference>
<name>A0A3D9DJU6_9FLAO</name>
<feature type="domain" description="HTH araC/xylS-type" evidence="6">
    <location>
        <begin position="428"/>
        <end position="532"/>
    </location>
</feature>
<dbReference type="OrthoDB" id="1404064at2"/>
<reference evidence="7 8" key="1">
    <citation type="journal article" date="2010" name="Syst. Appl. Microbiol.">
        <title>Four new species of Chryseobacterium from the rhizosphere of coastal sand dune plants, Chryseobacterium elymi sp. nov., Chryseobacterium hagamense sp. nov., Chryseobacterium lathyri sp. nov. and Chryseobacterium rhizosphaerae sp. nov.</title>
        <authorList>
            <person name="Cho S.H."/>
            <person name="Lee K.S."/>
            <person name="Shin D.S."/>
            <person name="Han J.H."/>
            <person name="Park K.S."/>
            <person name="Lee C.H."/>
            <person name="Park K.H."/>
            <person name="Kim S.B."/>
        </authorList>
    </citation>
    <scope>NUCLEOTIDE SEQUENCE [LARGE SCALE GENOMIC DNA]</scope>
    <source>
        <strain evidence="7 8">KCTC 22547</strain>
    </source>
</reference>
<sequence length="542" mass="62601">MMKNKYMHRTYKSKIFLLSFLMFCTVIISGQSSSKISEQKKLNDLFHKAELISNNQPDEALKICFQIQKEVGEQSSKTSAHTFSLIGQIYSQKGDHEKAIQYGKKAKEEFHELKMGEYEADALRLIASEYNFLGLTDEANKKIDEAINIAKENPKAEFYNGSLGNLYSVKASFYSKQDSMLKYDKLSLLHFQKTELNAENSRYLVQAYVNLATDYLVYVENPDLNKPDSAIVLLTKALEVNQKHGNEKRIETYIIFNRAKAYYYKKEYEKAEKDYLLTLSSAKKLGESYLIKDTYLRLKEMYQAKGDEANQLIFQEKYNRINDSLVSIEKKSLNKEVKDIQETQQKSFFKTKRNLVIIISAIVLLLFISIFITVKNHRKSKKEYANYQKIIEKLQNQESPISVPVVSNSVTEKTTFSVPSDKEVEILKKLDKFEKSEGFKNKNLSLSSMAELLGTNTAYLSTVINASKNKNFNQYINELRIDYIIYKLRNDPQYLKYKISHLAEECGFSSHNTFTIAFSNFAGVSPSNFIKFLSQEKVTFPN</sequence>
<dbReference type="Pfam" id="PF12833">
    <property type="entry name" value="HTH_18"/>
    <property type="match status" value="1"/>
</dbReference>
<evidence type="ECO:0000256" key="2">
    <source>
        <dbReference type="ARBA" id="ARBA00023125"/>
    </source>
</evidence>
<dbReference type="PANTHER" id="PTHR43280">
    <property type="entry name" value="ARAC-FAMILY TRANSCRIPTIONAL REGULATOR"/>
    <property type="match status" value="1"/>
</dbReference>
<comment type="caution">
    <text evidence="7">The sequence shown here is derived from an EMBL/GenBank/DDBJ whole genome shotgun (WGS) entry which is preliminary data.</text>
</comment>
<dbReference type="RefSeq" id="WP_116012044.1">
    <property type="nucleotide sequence ID" value="NZ_QNUH01000007.1"/>
</dbReference>
<keyword evidence="5" id="KW-0732">Signal</keyword>
<dbReference type="PANTHER" id="PTHR43280:SF2">
    <property type="entry name" value="HTH-TYPE TRANSCRIPTIONAL REGULATOR EXSA"/>
    <property type="match status" value="1"/>
</dbReference>
<dbReference type="Gene3D" id="1.25.40.10">
    <property type="entry name" value="Tetratricopeptide repeat domain"/>
    <property type="match status" value="2"/>
</dbReference>
<dbReference type="PROSITE" id="PS01124">
    <property type="entry name" value="HTH_ARAC_FAMILY_2"/>
    <property type="match status" value="1"/>
</dbReference>
<evidence type="ECO:0000313" key="8">
    <source>
        <dbReference type="Proteomes" id="UP000257030"/>
    </source>
</evidence>
<proteinExistence type="predicted"/>
<dbReference type="SUPFAM" id="SSF46689">
    <property type="entry name" value="Homeodomain-like"/>
    <property type="match status" value="1"/>
</dbReference>
<dbReference type="SMART" id="SM00342">
    <property type="entry name" value="HTH_ARAC"/>
    <property type="match status" value="1"/>
</dbReference>
<keyword evidence="4" id="KW-1133">Transmembrane helix</keyword>
<evidence type="ECO:0000256" key="5">
    <source>
        <dbReference type="SAM" id="SignalP"/>
    </source>
</evidence>
<dbReference type="InterPro" id="IPR009057">
    <property type="entry name" value="Homeodomain-like_sf"/>
</dbReference>
<dbReference type="Gene3D" id="1.10.10.60">
    <property type="entry name" value="Homeodomain-like"/>
    <property type="match status" value="2"/>
</dbReference>
<gene>
    <name evidence="7" type="ORF">DRF60_10650</name>
</gene>
<dbReference type="InterPro" id="IPR018060">
    <property type="entry name" value="HTH_AraC"/>
</dbReference>
<evidence type="ECO:0000256" key="1">
    <source>
        <dbReference type="ARBA" id="ARBA00023015"/>
    </source>
</evidence>
<protein>
    <recommendedName>
        <fullName evidence="6">HTH araC/xylS-type domain-containing protein</fullName>
    </recommendedName>
</protein>
<evidence type="ECO:0000259" key="6">
    <source>
        <dbReference type="PROSITE" id="PS01124"/>
    </source>
</evidence>
<dbReference type="Proteomes" id="UP000257030">
    <property type="component" value="Unassembled WGS sequence"/>
</dbReference>
<feature type="transmembrane region" description="Helical" evidence="4">
    <location>
        <begin position="355"/>
        <end position="374"/>
    </location>
</feature>
<accession>A0A3D9DJU6</accession>
<keyword evidence="4" id="KW-0812">Transmembrane</keyword>
<evidence type="ECO:0000256" key="3">
    <source>
        <dbReference type="ARBA" id="ARBA00023163"/>
    </source>
</evidence>
<dbReference type="SMART" id="SM00028">
    <property type="entry name" value="TPR"/>
    <property type="match status" value="4"/>
</dbReference>
<evidence type="ECO:0000313" key="7">
    <source>
        <dbReference type="EMBL" id="REC78111.1"/>
    </source>
</evidence>
<keyword evidence="1" id="KW-0805">Transcription regulation</keyword>
<evidence type="ECO:0000256" key="4">
    <source>
        <dbReference type="SAM" id="Phobius"/>
    </source>
</evidence>
<organism evidence="7 8">
    <name type="scientific">Chryseobacterium elymi</name>
    <dbReference type="NCBI Taxonomy" id="395936"/>
    <lineage>
        <taxon>Bacteria</taxon>
        <taxon>Pseudomonadati</taxon>
        <taxon>Bacteroidota</taxon>
        <taxon>Flavobacteriia</taxon>
        <taxon>Flavobacteriales</taxon>
        <taxon>Weeksellaceae</taxon>
        <taxon>Chryseobacterium group</taxon>
        <taxon>Chryseobacterium</taxon>
    </lineage>
</organism>